<organism evidence="2 3">
    <name type="scientific">Mycena rosella</name>
    <name type="common">Pink bonnet</name>
    <name type="synonym">Agaricus rosellus</name>
    <dbReference type="NCBI Taxonomy" id="1033263"/>
    <lineage>
        <taxon>Eukaryota</taxon>
        <taxon>Fungi</taxon>
        <taxon>Dikarya</taxon>
        <taxon>Basidiomycota</taxon>
        <taxon>Agaricomycotina</taxon>
        <taxon>Agaricomycetes</taxon>
        <taxon>Agaricomycetidae</taxon>
        <taxon>Agaricales</taxon>
        <taxon>Marasmiineae</taxon>
        <taxon>Mycenaceae</taxon>
        <taxon>Mycena</taxon>
    </lineage>
</organism>
<evidence type="ECO:0000313" key="3">
    <source>
        <dbReference type="Proteomes" id="UP001221757"/>
    </source>
</evidence>
<keyword evidence="3" id="KW-1185">Reference proteome</keyword>
<protein>
    <submittedName>
        <fullName evidence="2">Uncharacterized protein</fullName>
    </submittedName>
</protein>
<reference evidence="2" key="1">
    <citation type="submission" date="2023-03" db="EMBL/GenBank/DDBJ databases">
        <title>Massive genome expansion in bonnet fungi (Mycena s.s.) driven by repeated elements and novel gene families across ecological guilds.</title>
        <authorList>
            <consortium name="Lawrence Berkeley National Laboratory"/>
            <person name="Harder C.B."/>
            <person name="Miyauchi S."/>
            <person name="Viragh M."/>
            <person name="Kuo A."/>
            <person name="Thoen E."/>
            <person name="Andreopoulos B."/>
            <person name="Lu D."/>
            <person name="Skrede I."/>
            <person name="Drula E."/>
            <person name="Henrissat B."/>
            <person name="Morin E."/>
            <person name="Kohler A."/>
            <person name="Barry K."/>
            <person name="LaButti K."/>
            <person name="Morin E."/>
            <person name="Salamov A."/>
            <person name="Lipzen A."/>
            <person name="Mereny Z."/>
            <person name="Hegedus B."/>
            <person name="Baldrian P."/>
            <person name="Stursova M."/>
            <person name="Weitz H."/>
            <person name="Taylor A."/>
            <person name="Grigoriev I.V."/>
            <person name="Nagy L.G."/>
            <person name="Martin F."/>
            <person name="Kauserud H."/>
        </authorList>
    </citation>
    <scope>NUCLEOTIDE SEQUENCE</scope>
    <source>
        <strain evidence="2">CBHHK067</strain>
    </source>
</reference>
<dbReference type="AlphaFoldDB" id="A0AAD7CLC5"/>
<comment type="caution">
    <text evidence="2">The sequence shown here is derived from an EMBL/GenBank/DDBJ whole genome shotgun (WGS) entry which is preliminary data.</text>
</comment>
<dbReference type="Proteomes" id="UP001221757">
    <property type="component" value="Unassembled WGS sequence"/>
</dbReference>
<feature type="compositionally biased region" description="Low complexity" evidence="1">
    <location>
        <begin position="215"/>
        <end position="227"/>
    </location>
</feature>
<proteinExistence type="predicted"/>
<evidence type="ECO:0000256" key="1">
    <source>
        <dbReference type="SAM" id="MobiDB-lite"/>
    </source>
</evidence>
<sequence>MPTLGYLRAKCDGVSMALTADPLAGLACAGALLACWLRPGNGATRPSYARGRAHPACAALGPNAQAESAGAAAHGCAVAAAGCYVERAGNGRDAPAARAAARTLPAPHRDGSRMLTAKAPAVSLLRRVRMRGNGRDAPMAPAAARNMPVLHLGRNPISNVYNACDVRMAQPAPHRDRKRGMQARPFTAAAAAGRNAREPRLGAHTAPAPPGMSSANQATEAQAEAQAQAQAAAAAAKLAPRRPLVIPRIVRRLPRWKQLILHWKYAQSGPPHADEVWDILPLLLKRRHQCRSCEAWRLA</sequence>
<gene>
    <name evidence="2" type="ORF">B0H17DRAFT_1215155</name>
</gene>
<evidence type="ECO:0000313" key="2">
    <source>
        <dbReference type="EMBL" id="KAJ7651855.1"/>
    </source>
</evidence>
<name>A0AAD7CLC5_MYCRO</name>
<dbReference type="EMBL" id="JARKIE010000356">
    <property type="protein sequence ID" value="KAJ7651855.1"/>
    <property type="molecule type" value="Genomic_DNA"/>
</dbReference>
<feature type="region of interest" description="Disordered" evidence="1">
    <location>
        <begin position="172"/>
        <end position="227"/>
    </location>
</feature>
<feature type="compositionally biased region" description="Low complexity" evidence="1">
    <location>
        <begin position="183"/>
        <end position="194"/>
    </location>
</feature>
<accession>A0AAD7CLC5</accession>